<dbReference type="EMBL" id="MWPS01000008">
    <property type="protein sequence ID" value="OPG17048.1"/>
    <property type="molecule type" value="Genomic_DNA"/>
</dbReference>
<dbReference type="EMBL" id="LSUQ01000045">
    <property type="protein sequence ID" value="OAG93220.1"/>
    <property type="molecule type" value="Genomic_DNA"/>
</dbReference>
<organism evidence="3 5">
    <name type="scientific">Ferroacidibacillus organovorans</name>
    <dbReference type="NCBI Taxonomy" id="1765683"/>
    <lineage>
        <taxon>Bacteria</taxon>
        <taxon>Bacillati</taxon>
        <taxon>Bacillota</taxon>
        <taxon>Bacilli</taxon>
        <taxon>Bacillales</taxon>
        <taxon>Alicyclobacillaceae</taxon>
        <taxon>Ferroacidibacillus</taxon>
    </lineage>
</organism>
<dbReference type="Proteomes" id="UP000077421">
    <property type="component" value="Unassembled WGS sequence"/>
</dbReference>
<dbReference type="Pfam" id="PF20376">
    <property type="entry name" value="DUF6671"/>
    <property type="match status" value="1"/>
</dbReference>
<dbReference type="STRING" id="1765683.B2M26_03345"/>
<evidence type="ECO:0000313" key="3">
    <source>
        <dbReference type="EMBL" id="OPG17048.1"/>
    </source>
</evidence>
<dbReference type="InterPro" id="IPR046612">
    <property type="entry name" value="DUF6671"/>
</dbReference>
<protein>
    <recommendedName>
        <fullName evidence="1">DUF6671 domain-containing protein</fullName>
    </recommendedName>
</protein>
<accession>A0A162SX56</accession>
<reference evidence="3 5" key="2">
    <citation type="submission" date="2017-02" db="EMBL/GenBank/DDBJ databases">
        <title>Draft genome of Acidibacillus ferrooxidans Huett2.</title>
        <authorList>
            <person name="Schopf S."/>
        </authorList>
    </citation>
    <scope>NUCLEOTIDE SEQUENCE [LARGE SCALE GENOMIC DNA]</scope>
    <source>
        <strain evidence="3 5">Huett2</strain>
    </source>
</reference>
<evidence type="ECO:0000313" key="5">
    <source>
        <dbReference type="Proteomes" id="UP000190229"/>
    </source>
</evidence>
<evidence type="ECO:0000313" key="2">
    <source>
        <dbReference type="EMBL" id="OAG93220.1"/>
    </source>
</evidence>
<sequence length="290" mass="31954">MNERQRGDHPYQGREAALATKHLKERVFGEPLRKAIGLSLHVPSGLDTDLLGTFSGEVERHGTPREVVLRKARLGMNAAGMTLGLASEGSFGPDPRLLFIPADHELLAFIDDDMGIEIVEQILSRKTNYAQDAARTFEDLKEFLTRACFPSHGLIVRPNTGLQPGLLFKGITKVETLKEALERCAHASQDGLAHVETDMRAHMNPTRQQVLREVVVQLGRRLAALCPECQTPGWGLVDVVRGLPCEWCGAKTELICMEIHGCPHCEYRENVPRSDGLSVASAGDCSWCNP</sequence>
<dbReference type="AlphaFoldDB" id="A0A162SX56"/>
<dbReference type="Proteomes" id="UP000190229">
    <property type="component" value="Unassembled WGS sequence"/>
</dbReference>
<reference evidence="2 4" key="1">
    <citation type="submission" date="2016-02" db="EMBL/GenBank/DDBJ databases">
        <title>Draft genome sequence of Acidibacillus ferrooxidans SLC66.</title>
        <authorList>
            <person name="Oliveira G."/>
            <person name="Nancucheo I."/>
            <person name="Dall'Agnol H."/>
            <person name="Johnson B."/>
            <person name="Oliveira R."/>
            <person name="Nunes G.L."/>
            <person name="Tzotzos G."/>
            <person name="Orellana S.C."/>
            <person name="Salim A.C."/>
            <person name="Araujo F.M."/>
        </authorList>
    </citation>
    <scope>NUCLEOTIDE SEQUENCE [LARGE SCALE GENOMIC DNA]</scope>
    <source>
        <strain evidence="2 4">SLC66</strain>
    </source>
</reference>
<dbReference type="OrthoDB" id="9793837at2"/>
<evidence type="ECO:0000259" key="1">
    <source>
        <dbReference type="Pfam" id="PF20376"/>
    </source>
</evidence>
<evidence type="ECO:0000313" key="4">
    <source>
        <dbReference type="Proteomes" id="UP000077421"/>
    </source>
</evidence>
<keyword evidence="5" id="KW-1185">Reference proteome</keyword>
<name>A0A162SX56_9BACL</name>
<feature type="domain" description="DUF6671" evidence="1">
    <location>
        <begin position="71"/>
        <end position="290"/>
    </location>
</feature>
<proteinExistence type="predicted"/>
<comment type="caution">
    <text evidence="3">The sequence shown here is derived from an EMBL/GenBank/DDBJ whole genome shotgun (WGS) entry which is preliminary data.</text>
</comment>
<dbReference type="RefSeq" id="WP_067566192.1">
    <property type="nucleotide sequence ID" value="NZ_LSUQ01000045.1"/>
</dbReference>
<gene>
    <name evidence="2" type="ORF">AYW79_11820</name>
    <name evidence="3" type="ORF">B2M26_03345</name>
</gene>